<comment type="pathway">
    <text evidence="5 8">Amino-acid biosynthesis; L-proline biosynthesis; L-proline from L-glutamate 5-semialdehyde: step 1/1.</text>
</comment>
<dbReference type="STRING" id="1121927.GOHSU_14_00310"/>
<dbReference type="eggNOG" id="COG0345">
    <property type="taxonomic scope" value="Bacteria"/>
</dbReference>
<protein>
    <recommendedName>
        <fullName evidence="5 6">Pyrroline-5-carboxylate reductase</fullName>
        <shortName evidence="5">P5C reductase</shortName>
        <shortName evidence="5">P5CR</shortName>
        <ecNumber evidence="5 6">1.5.1.2</ecNumber>
    </recommendedName>
    <alternativeName>
        <fullName evidence="5">PCA reductase</fullName>
    </alternativeName>
</protein>
<dbReference type="PROSITE" id="PS00521">
    <property type="entry name" value="P5CR"/>
    <property type="match status" value="1"/>
</dbReference>
<dbReference type="EC" id="1.5.1.2" evidence="5 6"/>
<keyword evidence="5 8" id="KW-0028">Amino-acid biosynthesis</keyword>
<evidence type="ECO:0000259" key="11">
    <source>
        <dbReference type="Pfam" id="PF14748"/>
    </source>
</evidence>
<comment type="subcellular location">
    <subcellularLocation>
        <location evidence="5">Cytoplasm</location>
    </subcellularLocation>
</comment>
<dbReference type="FunFam" id="1.10.3730.10:FF:000001">
    <property type="entry name" value="Pyrroline-5-carboxylate reductase"/>
    <property type="match status" value="1"/>
</dbReference>
<feature type="binding site" evidence="7">
    <location>
        <begin position="94"/>
        <end position="97"/>
    </location>
    <ligand>
        <name>NADP(+)</name>
        <dbReference type="ChEBI" id="CHEBI:58349"/>
    </ligand>
</feature>
<dbReference type="NCBIfam" id="TIGR00112">
    <property type="entry name" value="proC"/>
    <property type="match status" value="1"/>
</dbReference>
<evidence type="ECO:0000256" key="6">
    <source>
        <dbReference type="NCBIfam" id="TIGR00112"/>
    </source>
</evidence>
<dbReference type="Gene3D" id="3.40.50.720">
    <property type="entry name" value="NAD(P)-binding Rossmann-like Domain"/>
    <property type="match status" value="1"/>
</dbReference>
<dbReference type="InterPro" id="IPR008927">
    <property type="entry name" value="6-PGluconate_DH-like_C_sf"/>
</dbReference>
<dbReference type="GO" id="GO:0055129">
    <property type="term" value="P:L-proline biosynthetic process"/>
    <property type="evidence" value="ECO:0007669"/>
    <property type="project" value="UniProtKB-UniRule"/>
</dbReference>
<dbReference type="GO" id="GO:0004735">
    <property type="term" value="F:pyrroline-5-carboxylate reductase activity"/>
    <property type="evidence" value="ECO:0007669"/>
    <property type="project" value="UniProtKB-UniRule"/>
</dbReference>
<dbReference type="UniPathway" id="UPA00098">
    <property type="reaction ID" value="UER00361"/>
</dbReference>
<dbReference type="AlphaFoldDB" id="L7L7F4"/>
<comment type="catalytic activity">
    <reaction evidence="5">
        <text>L-proline + NAD(+) = (S)-1-pyrroline-5-carboxylate + NADH + 2 H(+)</text>
        <dbReference type="Rhea" id="RHEA:14105"/>
        <dbReference type="ChEBI" id="CHEBI:15378"/>
        <dbReference type="ChEBI" id="CHEBI:17388"/>
        <dbReference type="ChEBI" id="CHEBI:57540"/>
        <dbReference type="ChEBI" id="CHEBI:57945"/>
        <dbReference type="ChEBI" id="CHEBI:60039"/>
        <dbReference type="EC" id="1.5.1.2"/>
    </reaction>
</comment>
<sequence length="317" mass="33264">MSAAGGRRPRARHVQTSFHRRGNTIMTERIAIIGGGKIGEALLAGLIRSGKPIKDLVVVEALTERAAELAGDYGVRVTQDVRDAAESAQVVFLAVKPDAVETVLRELARAEDHGETERITVSLVAGIPTQRYEALLPAGAPVVRVMPNTPMLVNEAMSAVSAGRYADTEQIDLTVRLMESVGRVMVVPETQMDAVTAISGSGPAYFFLLVEALTDAGVGLGLTRVQALELASQTLKGAGQLLADSGVSPVDLRAAVTSPAGTTAAALAEFERYGIRHATNEAARAAADAGRQAARRVDVEGSRPGGALVPERSDEPR</sequence>
<feature type="domain" description="Pyrroline-5-carboxylate reductase catalytic N-terminal" evidence="10">
    <location>
        <begin position="29"/>
        <end position="125"/>
    </location>
</feature>
<comment type="function">
    <text evidence="4 5">Catalyzes the reduction of 1-pyrroline-5-carboxylate (PCA) to L-proline.</text>
</comment>
<keyword evidence="5" id="KW-0963">Cytoplasm</keyword>
<evidence type="ECO:0000256" key="3">
    <source>
        <dbReference type="ARBA" id="ARBA00023002"/>
    </source>
</evidence>
<evidence type="ECO:0000259" key="10">
    <source>
        <dbReference type="Pfam" id="PF03807"/>
    </source>
</evidence>
<dbReference type="InterPro" id="IPR029036">
    <property type="entry name" value="P5CR_dimer"/>
</dbReference>
<dbReference type="InterPro" id="IPR036291">
    <property type="entry name" value="NAD(P)-bd_dom_sf"/>
</dbReference>
<evidence type="ECO:0000256" key="4">
    <source>
        <dbReference type="ARBA" id="ARBA00058118"/>
    </source>
</evidence>
<keyword evidence="3 5" id="KW-0560">Oxidoreductase</keyword>
<keyword evidence="13" id="KW-1185">Reference proteome</keyword>
<dbReference type="Pfam" id="PF14748">
    <property type="entry name" value="P5CR_dimer"/>
    <property type="match status" value="1"/>
</dbReference>
<dbReference type="EMBL" id="BANT01000014">
    <property type="protein sequence ID" value="GAC56864.1"/>
    <property type="molecule type" value="Genomic_DNA"/>
</dbReference>
<reference evidence="12 13" key="1">
    <citation type="submission" date="2012-12" db="EMBL/GenBank/DDBJ databases">
        <title>Whole genome shotgun sequence of Gordonia hirsuta NBRC 16056.</title>
        <authorList>
            <person name="Isaki-Nakamura S."/>
            <person name="Hosoyama A."/>
            <person name="Tsuchikane K."/>
            <person name="Katsumata H."/>
            <person name="Baba S."/>
            <person name="Yamazaki S."/>
            <person name="Fujita N."/>
        </authorList>
    </citation>
    <scope>NUCLEOTIDE SEQUENCE [LARGE SCALE GENOMIC DNA]</scope>
    <source>
        <strain evidence="12 13">NBRC 16056</strain>
    </source>
</reference>
<feature type="region of interest" description="Disordered" evidence="9">
    <location>
        <begin position="286"/>
        <end position="317"/>
    </location>
</feature>
<evidence type="ECO:0000256" key="1">
    <source>
        <dbReference type="ARBA" id="ARBA00005525"/>
    </source>
</evidence>
<dbReference type="Gene3D" id="1.10.3730.10">
    <property type="entry name" value="ProC C-terminal domain-like"/>
    <property type="match status" value="1"/>
</dbReference>
<evidence type="ECO:0000256" key="8">
    <source>
        <dbReference type="RuleBase" id="RU003903"/>
    </source>
</evidence>
<evidence type="ECO:0000313" key="12">
    <source>
        <dbReference type="EMBL" id="GAC56864.1"/>
    </source>
</evidence>
<dbReference type="Pfam" id="PF03807">
    <property type="entry name" value="F420_oxidored"/>
    <property type="match status" value="1"/>
</dbReference>
<proteinExistence type="inferred from homology"/>
<dbReference type="PANTHER" id="PTHR11645">
    <property type="entry name" value="PYRROLINE-5-CARBOXYLATE REDUCTASE"/>
    <property type="match status" value="1"/>
</dbReference>
<comment type="caution">
    <text evidence="12">The sequence shown here is derived from an EMBL/GenBank/DDBJ whole genome shotgun (WGS) entry which is preliminary data.</text>
</comment>
<comment type="similarity">
    <text evidence="1 5 8">Belongs to the pyrroline-5-carboxylate reductase family.</text>
</comment>
<dbReference type="SUPFAM" id="SSF48179">
    <property type="entry name" value="6-phosphogluconate dehydrogenase C-terminal domain-like"/>
    <property type="match status" value="1"/>
</dbReference>
<evidence type="ECO:0000256" key="9">
    <source>
        <dbReference type="SAM" id="MobiDB-lite"/>
    </source>
</evidence>
<organism evidence="12 13">
    <name type="scientific">Gordonia hirsuta DSM 44140 = NBRC 16056</name>
    <dbReference type="NCBI Taxonomy" id="1121927"/>
    <lineage>
        <taxon>Bacteria</taxon>
        <taxon>Bacillati</taxon>
        <taxon>Actinomycetota</taxon>
        <taxon>Actinomycetes</taxon>
        <taxon>Mycobacteriales</taxon>
        <taxon>Gordoniaceae</taxon>
        <taxon>Gordonia</taxon>
    </lineage>
</organism>
<dbReference type="PIRSF" id="PIRSF000193">
    <property type="entry name" value="Pyrrol-5-carb_rd"/>
    <property type="match status" value="1"/>
</dbReference>
<keyword evidence="2 5" id="KW-0521">NADP</keyword>
<dbReference type="InterPro" id="IPR000304">
    <property type="entry name" value="Pyrroline-COOH_reductase"/>
</dbReference>
<gene>
    <name evidence="5 12" type="primary">proC</name>
    <name evidence="12" type="ORF">GOHSU_14_00310</name>
</gene>
<dbReference type="SUPFAM" id="SSF51735">
    <property type="entry name" value="NAD(P)-binding Rossmann-fold domains"/>
    <property type="match status" value="1"/>
</dbReference>
<dbReference type="PANTHER" id="PTHR11645:SF0">
    <property type="entry name" value="PYRROLINE-5-CARBOXYLATE REDUCTASE 3"/>
    <property type="match status" value="1"/>
</dbReference>
<dbReference type="InterPro" id="IPR053790">
    <property type="entry name" value="P5CR-like_CS"/>
</dbReference>
<comment type="catalytic activity">
    <reaction evidence="5 8">
        <text>L-proline + NADP(+) = (S)-1-pyrroline-5-carboxylate + NADPH + 2 H(+)</text>
        <dbReference type="Rhea" id="RHEA:14109"/>
        <dbReference type="ChEBI" id="CHEBI:15378"/>
        <dbReference type="ChEBI" id="CHEBI:17388"/>
        <dbReference type="ChEBI" id="CHEBI:57783"/>
        <dbReference type="ChEBI" id="CHEBI:58349"/>
        <dbReference type="ChEBI" id="CHEBI:60039"/>
        <dbReference type="EC" id="1.5.1.2"/>
    </reaction>
</comment>
<evidence type="ECO:0000256" key="5">
    <source>
        <dbReference type="HAMAP-Rule" id="MF_01925"/>
    </source>
</evidence>
<dbReference type="HAMAP" id="MF_01925">
    <property type="entry name" value="P5C_reductase"/>
    <property type="match status" value="1"/>
</dbReference>
<dbReference type="GO" id="GO:0005737">
    <property type="term" value="C:cytoplasm"/>
    <property type="evidence" value="ECO:0007669"/>
    <property type="project" value="UniProtKB-SubCell"/>
</dbReference>
<dbReference type="InterPro" id="IPR028939">
    <property type="entry name" value="P5C_Rdtase_cat_N"/>
</dbReference>
<name>L7L7F4_9ACTN</name>
<evidence type="ECO:0000313" key="13">
    <source>
        <dbReference type="Proteomes" id="UP000053405"/>
    </source>
</evidence>
<keyword evidence="5 8" id="KW-0641">Proline biosynthesis</keyword>
<dbReference type="Proteomes" id="UP000053405">
    <property type="component" value="Unassembled WGS sequence"/>
</dbReference>
<evidence type="ECO:0000256" key="2">
    <source>
        <dbReference type="ARBA" id="ARBA00022857"/>
    </source>
</evidence>
<accession>L7L7F4</accession>
<feature type="domain" description="Pyrroline-5-carboxylate reductase dimerisation" evidence="11">
    <location>
        <begin position="189"/>
        <end position="291"/>
    </location>
</feature>
<evidence type="ECO:0000256" key="7">
    <source>
        <dbReference type="PIRSR" id="PIRSR000193-1"/>
    </source>
</evidence>